<proteinExistence type="predicted"/>
<dbReference type="Proteomes" id="UP001055172">
    <property type="component" value="Unassembled WGS sequence"/>
</dbReference>
<accession>A0AA37GF27</accession>
<sequence>MDVKTRREEGVAEVLQRLSERLRAPMTSVRFPYDFLGGGKVPKGFEDVFLRRSLGASIMSRVWAL</sequence>
<evidence type="ECO:0000313" key="1">
    <source>
        <dbReference type="EMBL" id="GJC79492.1"/>
    </source>
</evidence>
<reference evidence="1 2" key="1">
    <citation type="submission" date="2021-07" db="EMBL/GenBank/DDBJ databases">
        <title>Genome data of Colletotrichum spaethianum.</title>
        <authorList>
            <person name="Utami Y.D."/>
            <person name="Hiruma K."/>
        </authorList>
    </citation>
    <scope>NUCLEOTIDE SEQUENCE [LARGE SCALE GENOMIC DNA]</scope>
    <source>
        <strain evidence="1 2">MAFF 242679</strain>
    </source>
</reference>
<dbReference type="AlphaFoldDB" id="A0AA37GF27"/>
<keyword evidence="2" id="KW-1185">Reference proteome</keyword>
<protein>
    <submittedName>
        <fullName evidence="1">Uncharacterized protein</fullName>
    </submittedName>
</protein>
<organism evidence="1 2">
    <name type="scientific">Colletotrichum liriopes</name>
    <dbReference type="NCBI Taxonomy" id="708192"/>
    <lineage>
        <taxon>Eukaryota</taxon>
        <taxon>Fungi</taxon>
        <taxon>Dikarya</taxon>
        <taxon>Ascomycota</taxon>
        <taxon>Pezizomycotina</taxon>
        <taxon>Sordariomycetes</taxon>
        <taxon>Hypocreomycetidae</taxon>
        <taxon>Glomerellales</taxon>
        <taxon>Glomerellaceae</taxon>
        <taxon>Colletotrichum</taxon>
        <taxon>Colletotrichum spaethianum species complex</taxon>
    </lineage>
</organism>
<name>A0AA37GF27_9PEZI</name>
<gene>
    <name evidence="1" type="ORF">ColLi_02330</name>
</gene>
<comment type="caution">
    <text evidence="1">The sequence shown here is derived from an EMBL/GenBank/DDBJ whole genome shotgun (WGS) entry which is preliminary data.</text>
</comment>
<dbReference type="EMBL" id="BPPX01000004">
    <property type="protein sequence ID" value="GJC79492.1"/>
    <property type="molecule type" value="Genomic_DNA"/>
</dbReference>
<evidence type="ECO:0000313" key="2">
    <source>
        <dbReference type="Proteomes" id="UP001055172"/>
    </source>
</evidence>